<feature type="repeat" description="WD" evidence="13">
    <location>
        <begin position="509"/>
        <end position="542"/>
    </location>
</feature>
<evidence type="ECO:0000256" key="8">
    <source>
        <dbReference type="ARBA" id="ARBA00023273"/>
    </source>
</evidence>
<keyword evidence="6" id="KW-0282">Flagellum</keyword>
<feature type="repeat" description="WD" evidence="13">
    <location>
        <begin position="635"/>
        <end position="666"/>
    </location>
</feature>
<dbReference type="PANTHER" id="PTHR13720">
    <property type="entry name" value="WD-40 REPEAT PROTEIN"/>
    <property type="match status" value="1"/>
</dbReference>
<keyword evidence="4 13" id="KW-0853">WD repeat</keyword>
<dbReference type="SUPFAM" id="SSF50978">
    <property type="entry name" value="WD40 repeat-like"/>
    <property type="match status" value="2"/>
</dbReference>
<evidence type="ECO:0000313" key="15">
    <source>
        <dbReference type="EMBL" id="KAE9530637.1"/>
    </source>
</evidence>
<dbReference type="InterPro" id="IPR015943">
    <property type="entry name" value="WD40/YVTN_repeat-like_dom_sf"/>
</dbReference>
<dbReference type="FunFam" id="2.130.10.10:FF:000207">
    <property type="entry name" value="Cilia- and flagella-associated protein 52"/>
    <property type="match status" value="1"/>
</dbReference>
<dbReference type="InterPro" id="IPR019775">
    <property type="entry name" value="WD40_repeat_CS"/>
</dbReference>
<comment type="subcellular location">
    <subcellularLocation>
        <location evidence="1">Cell projection</location>
        <location evidence="1">Cilium</location>
        <location evidence="1">Flagellum</location>
    </subcellularLocation>
    <subcellularLocation>
        <location evidence="2">Cytoplasm</location>
    </subcellularLocation>
</comment>
<keyword evidence="5" id="KW-0677">Repeat</keyword>
<evidence type="ECO:0000313" key="16">
    <source>
        <dbReference type="Proteomes" id="UP000475862"/>
    </source>
</evidence>
<feature type="repeat" description="WD" evidence="13">
    <location>
        <begin position="465"/>
        <end position="500"/>
    </location>
</feature>
<gene>
    <name evidence="15" type="ORF">AGLY_011099</name>
</gene>
<evidence type="ECO:0000256" key="1">
    <source>
        <dbReference type="ARBA" id="ARBA00004230"/>
    </source>
</evidence>
<dbReference type="PROSITE" id="PS50294">
    <property type="entry name" value="WD_REPEATS_REGION"/>
    <property type="match status" value="4"/>
</dbReference>
<proteinExistence type="inferred from homology"/>
<sequence length="789" mass="84572">MDGEIVVQDLELRSLIGFDGNPLNGLILHPDGVHLVYPLGTNITAYNWHTKAQRFFEGHTNVISAVTVSTSGRYVGSGQVNYMGFRSPIIVWCFHTGQVVAKYESHKVRVESVAFSCCENFLISLGGIDDGSVIVYDIEKREVLCGSSSVKSTAGSATVLRPVHTRGECFVVAGDNILRLWTLNREQRNIQGLDGSFAKIKRKILCTVVDRLDEYAYCGTSTGDVMKIKLNFSADAAVVAPTNAPTLVSCFAKYPPAGKNRRGVSAAASAVELYSRGITALYLVADDGTMLIGSGDGVIELVKPKVRDDGYRGSGGSYSKPGSTRLATPTRPLLVAVKSANVDSSVTSIQLMDDGVVLVGTIDCELFAVRARDFEVTCLFTCHTSVVYDLAFPHGYSKVFATASKHDVRVWSVDTLQELLRITVRNFTCSGVLFSYDGAQIVTSWNDGNIRIFAPETGRLLYAINNCHNKGVSAIAMSKDGRKLLSGGGEGQVRVWQVDNLSGALQAVLKEHKGPVSSIDVHQLGHEAITASADGTCVVWDIVRFTRLSIMFSSTIFTSAKYHPNGAQLLTCGTNRYIGFWEALDGSLIREIEGSSASALNSLDVTPNGKYIVTGSSDQMVKVWLYNEGVPTHVGVGHAGVVTNVKVSPDGKFVVSTSADGGIFLWRFPHAADTTPPSSRCSSKSGGGGAGSLREQQTDRSRQLSLKKTLPARKENINVISKVQKVRTAADCNSGSTTAATSTVPGDGNAAEKAVDGSVKCLCRRGSTATCGRCDHDGTAGWKIKPFVR</sequence>
<accession>A0A6G0TEQ0</accession>
<feature type="region of interest" description="Disordered" evidence="14">
    <location>
        <begin position="673"/>
        <end position="704"/>
    </location>
</feature>
<dbReference type="EMBL" id="VYZN01000042">
    <property type="protein sequence ID" value="KAE9530637.1"/>
    <property type="molecule type" value="Genomic_DNA"/>
</dbReference>
<evidence type="ECO:0000256" key="14">
    <source>
        <dbReference type="SAM" id="MobiDB-lite"/>
    </source>
</evidence>
<keyword evidence="8" id="KW-0966">Cell projection</keyword>
<evidence type="ECO:0000256" key="11">
    <source>
        <dbReference type="ARBA" id="ARBA00046056"/>
    </source>
</evidence>
<evidence type="ECO:0000256" key="6">
    <source>
        <dbReference type="ARBA" id="ARBA00022846"/>
    </source>
</evidence>
<dbReference type="PANTHER" id="PTHR13720:SF14">
    <property type="entry name" value="CILIA- AND FLAGELLA-ASSOCIATED PROTEIN 52"/>
    <property type="match status" value="1"/>
</dbReference>
<comment type="subunit">
    <text evidence="12">Microtubule inner protein component of sperm flagellar doublet microtubules. Interacts with BRCA2. Interacts with the CCT chaperonin complex. Interacts with HSP70. Interacts with AK8. Interacts with CFAP45. Interacts with DNAI1. Interacts with IQDC.</text>
</comment>
<feature type="repeat" description="WD" evidence="13">
    <location>
        <begin position="593"/>
        <end position="624"/>
    </location>
</feature>
<keyword evidence="16" id="KW-1185">Reference proteome</keyword>
<comment type="caution">
    <text evidence="15">The sequence shown here is derived from an EMBL/GenBank/DDBJ whole genome shotgun (WGS) entry which is preliminary data.</text>
</comment>
<dbReference type="AlphaFoldDB" id="A0A6G0TEQ0"/>
<dbReference type="PROSITE" id="PS00678">
    <property type="entry name" value="WD_REPEATS_1"/>
    <property type="match status" value="1"/>
</dbReference>
<dbReference type="GO" id="GO:0005930">
    <property type="term" value="C:axoneme"/>
    <property type="evidence" value="ECO:0007669"/>
    <property type="project" value="UniProtKB-ARBA"/>
</dbReference>
<keyword evidence="7" id="KW-0969">Cilium</keyword>
<evidence type="ECO:0000256" key="2">
    <source>
        <dbReference type="ARBA" id="ARBA00004496"/>
    </source>
</evidence>
<keyword evidence="3" id="KW-0963">Cytoplasm</keyword>
<evidence type="ECO:0000256" key="13">
    <source>
        <dbReference type="PROSITE-ProRule" id="PRU00221"/>
    </source>
</evidence>
<evidence type="ECO:0000256" key="12">
    <source>
        <dbReference type="ARBA" id="ARBA00047117"/>
    </source>
</evidence>
<dbReference type="InterPro" id="IPR050630">
    <property type="entry name" value="WD_repeat_EMAP"/>
</dbReference>
<dbReference type="InterPro" id="IPR036322">
    <property type="entry name" value="WD40_repeat_dom_sf"/>
</dbReference>
<comment type="function">
    <text evidence="11">Microtubule inner protein (MIP) part of the dynein-decorated doublet microtubules (DMTs) in cilia axoneme. Important for proper ciliary and flagellar beating. May act in cooperation with CFAP45 and axonemal dynein subunit DNAH11. May play a role in cell growth and/or survival.</text>
</comment>
<dbReference type="CDD" id="cd00200">
    <property type="entry name" value="WD40"/>
    <property type="match status" value="1"/>
</dbReference>
<reference evidence="15 16" key="1">
    <citation type="submission" date="2019-08" db="EMBL/GenBank/DDBJ databases">
        <title>The genome of the soybean aphid Biotype 1, its phylome, world population structure and adaptation to the North American continent.</title>
        <authorList>
            <person name="Giordano R."/>
            <person name="Donthu R.K."/>
            <person name="Hernandez A.G."/>
            <person name="Wright C.L."/>
            <person name="Zimin A.V."/>
        </authorList>
    </citation>
    <scope>NUCLEOTIDE SEQUENCE [LARGE SCALE GENOMIC DNA]</scope>
    <source>
        <tissue evidence="15">Whole aphids</tissue>
    </source>
</reference>
<dbReference type="Proteomes" id="UP000475862">
    <property type="component" value="Unassembled WGS sequence"/>
</dbReference>
<dbReference type="InterPro" id="IPR001680">
    <property type="entry name" value="WD40_rpt"/>
</dbReference>
<evidence type="ECO:0000256" key="9">
    <source>
        <dbReference type="ARBA" id="ARBA00029456"/>
    </source>
</evidence>
<dbReference type="SMART" id="SM00320">
    <property type="entry name" value="WD40"/>
    <property type="match status" value="9"/>
</dbReference>
<evidence type="ECO:0000256" key="10">
    <source>
        <dbReference type="ARBA" id="ARBA00029552"/>
    </source>
</evidence>
<evidence type="ECO:0000256" key="5">
    <source>
        <dbReference type="ARBA" id="ARBA00022737"/>
    </source>
</evidence>
<name>A0A6G0TEQ0_APHGL</name>
<dbReference type="GO" id="GO:0031514">
    <property type="term" value="C:motile cilium"/>
    <property type="evidence" value="ECO:0007669"/>
    <property type="project" value="UniProtKB-SubCell"/>
</dbReference>
<comment type="similarity">
    <text evidence="9">Belongs to the CFAP52 family.</text>
</comment>
<dbReference type="FunFam" id="2.130.10.10:FF:001320">
    <property type="entry name" value="Predicted protein"/>
    <property type="match status" value="1"/>
</dbReference>
<dbReference type="PROSITE" id="PS50082">
    <property type="entry name" value="WD_REPEATS_2"/>
    <property type="match status" value="4"/>
</dbReference>
<protein>
    <recommendedName>
        <fullName evidence="10">Cilia- and flagella-associated protein 52</fullName>
    </recommendedName>
</protein>
<dbReference type="Pfam" id="PF00400">
    <property type="entry name" value="WD40"/>
    <property type="match status" value="6"/>
</dbReference>
<organism evidence="15 16">
    <name type="scientific">Aphis glycines</name>
    <name type="common">Soybean aphid</name>
    <dbReference type="NCBI Taxonomy" id="307491"/>
    <lineage>
        <taxon>Eukaryota</taxon>
        <taxon>Metazoa</taxon>
        <taxon>Ecdysozoa</taxon>
        <taxon>Arthropoda</taxon>
        <taxon>Hexapoda</taxon>
        <taxon>Insecta</taxon>
        <taxon>Pterygota</taxon>
        <taxon>Neoptera</taxon>
        <taxon>Paraneoptera</taxon>
        <taxon>Hemiptera</taxon>
        <taxon>Sternorrhyncha</taxon>
        <taxon>Aphidomorpha</taxon>
        <taxon>Aphidoidea</taxon>
        <taxon>Aphididae</taxon>
        <taxon>Aphidini</taxon>
        <taxon>Aphis</taxon>
        <taxon>Aphis</taxon>
    </lineage>
</organism>
<evidence type="ECO:0000256" key="4">
    <source>
        <dbReference type="ARBA" id="ARBA00022574"/>
    </source>
</evidence>
<evidence type="ECO:0000256" key="7">
    <source>
        <dbReference type="ARBA" id="ARBA00023069"/>
    </source>
</evidence>
<dbReference type="OrthoDB" id="6252103at2759"/>
<evidence type="ECO:0000256" key="3">
    <source>
        <dbReference type="ARBA" id="ARBA00022490"/>
    </source>
</evidence>
<dbReference type="Gene3D" id="2.130.10.10">
    <property type="entry name" value="YVTN repeat-like/Quinoprotein amine dehydrogenase"/>
    <property type="match status" value="3"/>
</dbReference>